<keyword evidence="6 8" id="KW-1133">Transmembrane helix</keyword>
<comment type="caution">
    <text evidence="10">The sequence shown here is derived from an EMBL/GenBank/DDBJ whole genome shotgun (WGS) entry which is preliminary data.</text>
</comment>
<dbReference type="PANTHER" id="PTHR30413:SF8">
    <property type="entry name" value="TRANSPORT PERMEASE PROTEIN"/>
    <property type="match status" value="1"/>
</dbReference>
<feature type="transmembrane region" description="Helical" evidence="8">
    <location>
        <begin position="140"/>
        <end position="162"/>
    </location>
</feature>
<evidence type="ECO:0000256" key="1">
    <source>
        <dbReference type="ARBA" id="ARBA00004429"/>
    </source>
</evidence>
<evidence type="ECO:0000256" key="3">
    <source>
        <dbReference type="ARBA" id="ARBA00022448"/>
    </source>
</evidence>
<evidence type="ECO:0000256" key="6">
    <source>
        <dbReference type="ARBA" id="ARBA00022989"/>
    </source>
</evidence>
<evidence type="ECO:0000256" key="8">
    <source>
        <dbReference type="SAM" id="Phobius"/>
    </source>
</evidence>
<dbReference type="PANTHER" id="PTHR30413">
    <property type="entry name" value="INNER MEMBRANE TRANSPORT PERMEASE"/>
    <property type="match status" value="1"/>
</dbReference>
<dbReference type="Pfam" id="PF01061">
    <property type="entry name" value="ABC2_membrane"/>
    <property type="match status" value="1"/>
</dbReference>
<evidence type="ECO:0000256" key="4">
    <source>
        <dbReference type="ARBA" id="ARBA00022475"/>
    </source>
</evidence>
<evidence type="ECO:0000313" key="11">
    <source>
        <dbReference type="Proteomes" id="UP000231987"/>
    </source>
</evidence>
<evidence type="ECO:0000256" key="7">
    <source>
        <dbReference type="ARBA" id="ARBA00023136"/>
    </source>
</evidence>
<dbReference type="InterPro" id="IPR000412">
    <property type="entry name" value="ABC_2_transport"/>
</dbReference>
<dbReference type="GO" id="GO:0043190">
    <property type="term" value="C:ATP-binding cassette (ABC) transporter complex"/>
    <property type="evidence" value="ECO:0007669"/>
    <property type="project" value="InterPro"/>
</dbReference>
<keyword evidence="5 8" id="KW-0812">Transmembrane</keyword>
<keyword evidence="3" id="KW-0813">Transport</keyword>
<feature type="domain" description="ABC-2 type transporter transmembrane" evidence="9">
    <location>
        <begin position="11"/>
        <end position="217"/>
    </location>
</feature>
<keyword evidence="7 8" id="KW-0472">Membrane</keyword>
<feature type="transmembrane region" description="Helical" evidence="8">
    <location>
        <begin position="104"/>
        <end position="128"/>
    </location>
</feature>
<evidence type="ECO:0000313" key="10">
    <source>
        <dbReference type="EMBL" id="PJR11334.1"/>
    </source>
</evidence>
<dbReference type="GO" id="GO:0015920">
    <property type="term" value="P:lipopolysaccharide transport"/>
    <property type="evidence" value="ECO:0007669"/>
    <property type="project" value="TreeGrafter"/>
</dbReference>
<feature type="transmembrane region" description="Helical" evidence="8">
    <location>
        <begin position="63"/>
        <end position="84"/>
    </location>
</feature>
<sequence>MSPLRQHITVTIALLIREMATRFGNKPGGYVWAVLDPFLHVLLMTLVFQSIARMPALGPSFPLFFASGYLPFLSYQGMSSFIAGAVKSNRALFSYPVVSPFDAVISRFVLQSFTASFVTILILMAVIAKDDIDSHLNVSELIGAGALAAMLGLGVGLINTGLFARFPLYEQIFTIFNRPVFMISGVFFLPDSLPRPYSDYILWNPLVHVIMKFRQGIYPEYRAIGLDEFYLLQVVAVLGLVGLAIFSGSARALREG</sequence>
<dbReference type="Proteomes" id="UP000231987">
    <property type="component" value="Unassembled WGS sequence"/>
</dbReference>
<protein>
    <submittedName>
        <fullName evidence="10">Sugar ABC transporter</fullName>
    </submittedName>
</protein>
<dbReference type="InterPro" id="IPR013525">
    <property type="entry name" value="ABC2_TM"/>
</dbReference>
<evidence type="ECO:0000256" key="5">
    <source>
        <dbReference type="ARBA" id="ARBA00022692"/>
    </source>
</evidence>
<feature type="transmembrane region" description="Helical" evidence="8">
    <location>
        <begin position="230"/>
        <end position="253"/>
    </location>
</feature>
<name>A0A2J0YV60_RHIML</name>
<comment type="similarity">
    <text evidence="2">Belongs to the ABC-2 integral membrane protein family.</text>
</comment>
<dbReference type="GO" id="GO:0140359">
    <property type="term" value="F:ABC-type transporter activity"/>
    <property type="evidence" value="ECO:0007669"/>
    <property type="project" value="InterPro"/>
</dbReference>
<accession>A0A2J0YV60</accession>
<dbReference type="EMBL" id="NJGD01000020">
    <property type="protein sequence ID" value="PJR11334.1"/>
    <property type="molecule type" value="Genomic_DNA"/>
</dbReference>
<proteinExistence type="inferred from homology"/>
<feature type="transmembrane region" description="Helical" evidence="8">
    <location>
        <begin position="30"/>
        <end position="51"/>
    </location>
</feature>
<feature type="transmembrane region" description="Helical" evidence="8">
    <location>
        <begin position="168"/>
        <end position="189"/>
    </location>
</feature>
<keyword evidence="4" id="KW-1003">Cell membrane</keyword>
<dbReference type="PRINTS" id="PR00164">
    <property type="entry name" value="ABC2TRNSPORT"/>
</dbReference>
<dbReference type="RefSeq" id="WP_100674356.1">
    <property type="nucleotide sequence ID" value="NZ_NJGD01000020.1"/>
</dbReference>
<evidence type="ECO:0000259" key="9">
    <source>
        <dbReference type="Pfam" id="PF01061"/>
    </source>
</evidence>
<comment type="subcellular location">
    <subcellularLocation>
        <location evidence="1">Cell inner membrane</location>
        <topology evidence="1">Multi-pass membrane protein</topology>
    </subcellularLocation>
</comment>
<gene>
    <name evidence="10" type="ORF">CEJ86_28080</name>
</gene>
<dbReference type="AlphaFoldDB" id="A0A2J0YV60"/>
<reference evidence="10 11" key="1">
    <citation type="submission" date="2017-06" db="EMBL/GenBank/DDBJ databases">
        <title>Ensifer strains isolated from leguminous trees and herbs display diverse denitrification phenotypes with some acting as strong N2O sinks.</title>
        <authorList>
            <person name="Woliy K."/>
            <person name="Mania D."/>
            <person name="Bakken L.R."/>
            <person name="Frostegard A."/>
        </authorList>
    </citation>
    <scope>NUCLEOTIDE SEQUENCE [LARGE SCALE GENOMIC DNA]</scope>
    <source>
        <strain evidence="10 11">AC50a</strain>
    </source>
</reference>
<evidence type="ECO:0000256" key="2">
    <source>
        <dbReference type="ARBA" id="ARBA00007783"/>
    </source>
</evidence>
<organism evidence="10 11">
    <name type="scientific">Rhizobium meliloti</name>
    <name type="common">Ensifer meliloti</name>
    <name type="synonym">Sinorhizobium meliloti</name>
    <dbReference type="NCBI Taxonomy" id="382"/>
    <lineage>
        <taxon>Bacteria</taxon>
        <taxon>Pseudomonadati</taxon>
        <taxon>Pseudomonadota</taxon>
        <taxon>Alphaproteobacteria</taxon>
        <taxon>Hyphomicrobiales</taxon>
        <taxon>Rhizobiaceae</taxon>
        <taxon>Sinorhizobium/Ensifer group</taxon>
        <taxon>Sinorhizobium</taxon>
    </lineage>
</organism>